<dbReference type="RefSeq" id="WP_092232960.1">
    <property type="nucleotide sequence ID" value="NZ_FNLL01000004.1"/>
</dbReference>
<dbReference type="GO" id="GO:0051539">
    <property type="term" value="F:4 iron, 4 sulfur cluster binding"/>
    <property type="evidence" value="ECO:0007669"/>
    <property type="project" value="UniProtKB-KW"/>
</dbReference>
<name>A0A1H2FVG1_9BACT</name>
<dbReference type="SUPFAM" id="SSF102114">
    <property type="entry name" value="Radical SAM enzymes"/>
    <property type="match status" value="1"/>
</dbReference>
<evidence type="ECO:0000256" key="5">
    <source>
        <dbReference type="ARBA" id="ARBA00023004"/>
    </source>
</evidence>
<evidence type="ECO:0000256" key="3">
    <source>
        <dbReference type="ARBA" id="ARBA00022691"/>
    </source>
</evidence>
<dbReference type="NCBIfam" id="TIGR01212">
    <property type="entry name" value="TIGR01212 family radical SAM protein"/>
    <property type="match status" value="1"/>
</dbReference>
<dbReference type="EMBL" id="FNLL01000004">
    <property type="protein sequence ID" value="SDU11326.1"/>
    <property type="molecule type" value="Genomic_DNA"/>
</dbReference>
<evidence type="ECO:0000259" key="7">
    <source>
        <dbReference type="PROSITE" id="PS51918"/>
    </source>
</evidence>
<evidence type="ECO:0000256" key="6">
    <source>
        <dbReference type="ARBA" id="ARBA00023014"/>
    </source>
</evidence>
<dbReference type="GO" id="GO:0046872">
    <property type="term" value="F:metal ion binding"/>
    <property type="evidence" value="ECO:0007669"/>
    <property type="project" value="UniProtKB-KW"/>
</dbReference>
<gene>
    <name evidence="8" type="ORF">SAMN04487931_104364</name>
</gene>
<accession>A0A1H2FVG1</accession>
<dbReference type="AlphaFoldDB" id="A0A1H2FVG1"/>
<dbReference type="InterPro" id="IPR007197">
    <property type="entry name" value="rSAM"/>
</dbReference>
<dbReference type="InterPro" id="IPR032432">
    <property type="entry name" value="Radical_SAM_C"/>
</dbReference>
<dbReference type="PANTHER" id="PTHR11135">
    <property type="entry name" value="HISTONE ACETYLTRANSFERASE-RELATED"/>
    <property type="match status" value="1"/>
</dbReference>
<keyword evidence="5" id="KW-0408">Iron</keyword>
<reference evidence="9" key="1">
    <citation type="submission" date="2016-10" db="EMBL/GenBank/DDBJ databases">
        <authorList>
            <person name="Varghese N."/>
            <person name="Submissions S."/>
        </authorList>
    </citation>
    <scope>NUCLEOTIDE SEQUENCE [LARGE SCALE GENOMIC DNA]</scope>
    <source>
        <strain evidence="9">DSM 3384</strain>
    </source>
</reference>
<dbReference type="InterPro" id="IPR006638">
    <property type="entry name" value="Elp3/MiaA/NifB-like_rSAM"/>
</dbReference>
<keyword evidence="2" id="KW-0004">4Fe-4S</keyword>
<keyword evidence="3" id="KW-0949">S-adenosyl-L-methionine</keyword>
<dbReference type="Gene3D" id="3.80.30.20">
    <property type="entry name" value="tm_1862 like domain"/>
    <property type="match status" value="1"/>
</dbReference>
<evidence type="ECO:0000256" key="4">
    <source>
        <dbReference type="ARBA" id="ARBA00022723"/>
    </source>
</evidence>
<evidence type="ECO:0000256" key="1">
    <source>
        <dbReference type="ARBA" id="ARBA00001966"/>
    </source>
</evidence>
<organism evidence="8 9">
    <name type="scientific">Desulfobacula phenolica</name>
    <dbReference type="NCBI Taxonomy" id="90732"/>
    <lineage>
        <taxon>Bacteria</taxon>
        <taxon>Pseudomonadati</taxon>
        <taxon>Thermodesulfobacteriota</taxon>
        <taxon>Desulfobacteria</taxon>
        <taxon>Desulfobacterales</taxon>
        <taxon>Desulfobacteraceae</taxon>
        <taxon>Desulfobacula</taxon>
    </lineage>
</organism>
<keyword evidence="9" id="KW-1185">Reference proteome</keyword>
<dbReference type="InterPro" id="IPR058240">
    <property type="entry name" value="rSAM_sf"/>
</dbReference>
<dbReference type="InterPro" id="IPR023404">
    <property type="entry name" value="rSAM_horseshoe"/>
</dbReference>
<feature type="domain" description="Radical SAM core" evidence="7">
    <location>
        <begin position="17"/>
        <end position="267"/>
    </location>
</feature>
<sequence>MDKKKRYSDYNTYLRNLFGQRVQKITVDAGLSCPNRDGVLSRAGCIYCNAKGSGSGLFAKGLSIKEQIESGKIGMIKKYKAKKFLAYFQSYSNTYTTCAHMKQLYDEALACEGMVGMAIGTRPDCVDAEKLDLIESYARDYLVWLEYGLQSVHDVTLKFINRGHTYKDFCDAVQLTRGRGINICTHVILGLPGEDKKMMLETAKILADSGINGVKIHLLYVIKGTALDKLWQKGGYTPMEQKEYVETVCDFLELLPDQIIIQRITGDPHSDELRAPMWAGRYRETFNMIQHTLEQRDSFQGMKYNP</sequence>
<keyword evidence="6" id="KW-0411">Iron-sulfur</keyword>
<keyword evidence="4" id="KW-0479">Metal-binding</keyword>
<dbReference type="InterPro" id="IPR005911">
    <property type="entry name" value="YhcC-like"/>
</dbReference>
<dbReference type="SMART" id="SM00729">
    <property type="entry name" value="Elp3"/>
    <property type="match status" value="1"/>
</dbReference>
<evidence type="ECO:0000313" key="8">
    <source>
        <dbReference type="EMBL" id="SDU11326.1"/>
    </source>
</evidence>
<dbReference type="PROSITE" id="PS51918">
    <property type="entry name" value="RADICAL_SAM"/>
    <property type="match status" value="1"/>
</dbReference>
<dbReference type="SFLD" id="SFLDG01091">
    <property type="entry name" value="uncharacterized_CHP01210-like"/>
    <property type="match status" value="1"/>
</dbReference>
<dbReference type="PANTHER" id="PTHR11135:SF1">
    <property type="entry name" value="PROTEIN YHCC"/>
    <property type="match status" value="1"/>
</dbReference>
<evidence type="ECO:0000313" key="9">
    <source>
        <dbReference type="Proteomes" id="UP000199608"/>
    </source>
</evidence>
<dbReference type="GO" id="GO:0003824">
    <property type="term" value="F:catalytic activity"/>
    <property type="evidence" value="ECO:0007669"/>
    <property type="project" value="InterPro"/>
</dbReference>
<proteinExistence type="predicted"/>
<dbReference type="InterPro" id="IPR039661">
    <property type="entry name" value="ELP3"/>
</dbReference>
<dbReference type="Pfam" id="PF04055">
    <property type="entry name" value="Radical_SAM"/>
    <property type="match status" value="1"/>
</dbReference>
<dbReference type="SFLD" id="SFLDS00029">
    <property type="entry name" value="Radical_SAM"/>
    <property type="match status" value="1"/>
</dbReference>
<dbReference type="Pfam" id="PF16199">
    <property type="entry name" value="Radical_SAM_C"/>
    <property type="match status" value="1"/>
</dbReference>
<comment type="cofactor">
    <cofactor evidence="1">
        <name>[4Fe-4S] cluster</name>
        <dbReference type="ChEBI" id="CHEBI:49883"/>
    </cofactor>
</comment>
<protein>
    <recommendedName>
        <fullName evidence="7">Radical SAM core domain-containing protein</fullName>
    </recommendedName>
</protein>
<dbReference type="SFLD" id="SFLDG01086">
    <property type="entry name" value="elongater_protein-like"/>
    <property type="match status" value="1"/>
</dbReference>
<dbReference type="Proteomes" id="UP000199608">
    <property type="component" value="Unassembled WGS sequence"/>
</dbReference>
<evidence type="ECO:0000256" key="2">
    <source>
        <dbReference type="ARBA" id="ARBA00022485"/>
    </source>
</evidence>